<gene>
    <name evidence="1" type="ORF">NPIL_624111</name>
</gene>
<sequence length="69" mass="7682">MRSVMQPRCIVGDVRGAQESASSETNPFHKRGIFNEIESDVKNQFSISFPAYLIVPVDVGGEVDYVHLL</sequence>
<accession>A0A8X6ND81</accession>
<evidence type="ECO:0000313" key="2">
    <source>
        <dbReference type="Proteomes" id="UP000887013"/>
    </source>
</evidence>
<dbReference type="EMBL" id="BMAW01057068">
    <property type="protein sequence ID" value="GFT08933.1"/>
    <property type="molecule type" value="Genomic_DNA"/>
</dbReference>
<reference evidence="1" key="1">
    <citation type="submission" date="2020-08" db="EMBL/GenBank/DDBJ databases">
        <title>Multicomponent nature underlies the extraordinary mechanical properties of spider dragline silk.</title>
        <authorList>
            <person name="Kono N."/>
            <person name="Nakamura H."/>
            <person name="Mori M."/>
            <person name="Yoshida Y."/>
            <person name="Ohtoshi R."/>
            <person name="Malay A.D."/>
            <person name="Moran D.A.P."/>
            <person name="Tomita M."/>
            <person name="Numata K."/>
            <person name="Arakawa K."/>
        </authorList>
    </citation>
    <scope>NUCLEOTIDE SEQUENCE</scope>
</reference>
<dbReference type="AlphaFoldDB" id="A0A8X6ND81"/>
<proteinExistence type="predicted"/>
<keyword evidence="2" id="KW-1185">Reference proteome</keyword>
<evidence type="ECO:0000313" key="1">
    <source>
        <dbReference type="EMBL" id="GFT08933.1"/>
    </source>
</evidence>
<protein>
    <submittedName>
        <fullName evidence="1">Uncharacterized protein</fullName>
    </submittedName>
</protein>
<name>A0A8X6ND81_NEPPI</name>
<dbReference type="Proteomes" id="UP000887013">
    <property type="component" value="Unassembled WGS sequence"/>
</dbReference>
<comment type="caution">
    <text evidence="1">The sequence shown here is derived from an EMBL/GenBank/DDBJ whole genome shotgun (WGS) entry which is preliminary data.</text>
</comment>
<organism evidence="1 2">
    <name type="scientific">Nephila pilipes</name>
    <name type="common">Giant wood spider</name>
    <name type="synonym">Nephila maculata</name>
    <dbReference type="NCBI Taxonomy" id="299642"/>
    <lineage>
        <taxon>Eukaryota</taxon>
        <taxon>Metazoa</taxon>
        <taxon>Ecdysozoa</taxon>
        <taxon>Arthropoda</taxon>
        <taxon>Chelicerata</taxon>
        <taxon>Arachnida</taxon>
        <taxon>Araneae</taxon>
        <taxon>Araneomorphae</taxon>
        <taxon>Entelegynae</taxon>
        <taxon>Araneoidea</taxon>
        <taxon>Nephilidae</taxon>
        <taxon>Nephila</taxon>
    </lineage>
</organism>